<dbReference type="Gene3D" id="3.30.70.3040">
    <property type="match status" value="2"/>
</dbReference>
<gene>
    <name evidence="3" type="ORF">SAMN05444858_1202</name>
</gene>
<proteinExistence type="predicted"/>
<dbReference type="OrthoDB" id="3363925at2"/>
<dbReference type="Proteomes" id="UP000186004">
    <property type="component" value="Unassembled WGS sequence"/>
</dbReference>
<reference evidence="3 4" key="1">
    <citation type="submission" date="2017-01" db="EMBL/GenBank/DDBJ databases">
        <authorList>
            <person name="Mah S.A."/>
            <person name="Swanson W.J."/>
            <person name="Moy G.W."/>
            <person name="Vacquier V.D."/>
        </authorList>
    </citation>
    <scope>NUCLEOTIDE SEQUENCE [LARGE SCALE GENOMIC DNA]</scope>
    <source>
        <strain evidence="3 4">DSM 45758</strain>
    </source>
</reference>
<sequence length="234" mass="25474">MRRVARVLTSLLLVPLPGCTSESADFAHTTVAVILDQDVTSEQKSAVEQQLRSMPSVEGVTLETREQAYARQKETLKDDPDLLARLNPEYVPESFHATITDPLAAEAIKLVMGTVDHVGAVALRIADAEPLPSRIGLIVRMESTATGEQLSAAEEAVRALPHAKSIEVEKRDAAYERLREQCQGKGDLAAQLDRQMMRESVRFELPVDGKSPGAPKLMNLDGVDEVELVPAAVL</sequence>
<feature type="signal peptide" evidence="1">
    <location>
        <begin position="1"/>
        <end position="20"/>
    </location>
</feature>
<dbReference type="PANTHER" id="PTHR47755">
    <property type="entry name" value="CELL DIVISION PROTEIN FTSX"/>
    <property type="match status" value="1"/>
</dbReference>
<protein>
    <recommendedName>
        <fullName evidence="2">FtsX extracellular domain-containing protein</fullName>
    </recommendedName>
</protein>
<dbReference type="GO" id="GO:0051301">
    <property type="term" value="P:cell division"/>
    <property type="evidence" value="ECO:0007669"/>
    <property type="project" value="InterPro"/>
</dbReference>
<accession>A0A1N7E1C8</accession>
<dbReference type="GO" id="GO:0016020">
    <property type="term" value="C:membrane"/>
    <property type="evidence" value="ECO:0007669"/>
    <property type="project" value="InterPro"/>
</dbReference>
<keyword evidence="1" id="KW-0732">Signal</keyword>
<dbReference type="RefSeq" id="WP_076473120.1">
    <property type="nucleotide sequence ID" value="NZ_FTNF01000020.1"/>
</dbReference>
<organism evidence="3 4">
    <name type="scientific">Micromonospora avicenniae</name>
    <dbReference type="NCBI Taxonomy" id="1198245"/>
    <lineage>
        <taxon>Bacteria</taxon>
        <taxon>Bacillati</taxon>
        <taxon>Actinomycetota</taxon>
        <taxon>Actinomycetes</taxon>
        <taxon>Micromonosporales</taxon>
        <taxon>Micromonosporaceae</taxon>
        <taxon>Micromonospora</taxon>
    </lineage>
</organism>
<evidence type="ECO:0000259" key="2">
    <source>
        <dbReference type="Pfam" id="PF18075"/>
    </source>
</evidence>
<dbReference type="AlphaFoldDB" id="A0A1N7E1C8"/>
<dbReference type="Pfam" id="PF18075">
    <property type="entry name" value="FtsX_ECD"/>
    <property type="match status" value="2"/>
</dbReference>
<dbReference type="STRING" id="1198245.SAMN05444858_1202"/>
<name>A0A1N7E1C8_9ACTN</name>
<dbReference type="InterPro" id="IPR040690">
    <property type="entry name" value="FtsX_ECD"/>
</dbReference>
<evidence type="ECO:0000256" key="1">
    <source>
        <dbReference type="SAM" id="SignalP"/>
    </source>
</evidence>
<evidence type="ECO:0000313" key="4">
    <source>
        <dbReference type="Proteomes" id="UP000186004"/>
    </source>
</evidence>
<dbReference type="PANTHER" id="PTHR47755:SF1">
    <property type="entry name" value="CELL DIVISION PROTEIN FTSX"/>
    <property type="match status" value="1"/>
</dbReference>
<feature type="domain" description="FtsX extracellular" evidence="2">
    <location>
        <begin position="139"/>
        <end position="226"/>
    </location>
</feature>
<dbReference type="EMBL" id="FTNF01000020">
    <property type="protein sequence ID" value="SIR81889.1"/>
    <property type="molecule type" value="Genomic_DNA"/>
</dbReference>
<feature type="domain" description="FtsX extracellular" evidence="2">
    <location>
        <begin position="30"/>
        <end position="120"/>
    </location>
</feature>
<evidence type="ECO:0000313" key="3">
    <source>
        <dbReference type="EMBL" id="SIR81889.1"/>
    </source>
</evidence>
<feature type="chain" id="PRO_5039268191" description="FtsX extracellular domain-containing protein" evidence="1">
    <location>
        <begin position="21"/>
        <end position="234"/>
    </location>
</feature>
<keyword evidence="4" id="KW-1185">Reference proteome</keyword>
<dbReference type="InterPro" id="IPR004513">
    <property type="entry name" value="FtsX"/>
</dbReference>